<gene>
    <name evidence="7" type="ORF">GCM10025863_19150</name>
</gene>
<organism evidence="7 8">
    <name type="scientific">Microbacterium suwonense</name>
    <dbReference type="NCBI Taxonomy" id="683047"/>
    <lineage>
        <taxon>Bacteria</taxon>
        <taxon>Bacillati</taxon>
        <taxon>Actinomycetota</taxon>
        <taxon>Actinomycetes</taxon>
        <taxon>Micrococcales</taxon>
        <taxon>Microbacteriaceae</taxon>
        <taxon>Microbacterium</taxon>
    </lineage>
</organism>
<sequence>MDRIVIAGASIAGVSAARELRRHGYQGSIALIDQDPLVAYRRPEVSKGLLSGAVSTETMKVPTPADLDLALMSGATLEGLDPQAQTVHVADIEGVTQKVGYDRLVIATGSEARPSPFSPTLQRVHTLRTSADALAMKADLDRAKDVVIVGAGFIGLEVAAVARSLGKSVTVIEAAEIPLSRVLGDTFGTHIAQKHRTAGVNLVLGDGVARLGSGGDGTVSHVELTSGGIVPADVVLVAIGSRPATAWLENSGLPLGDGVELDETCAVHGFEGTIVAAGDVASWTNPLYERRMRVEHWTNAIEQAAYAARRIHGAHDPAGFSSAPYFWSDQFGQKIQSIGSSFGFTDETVLDQTDDAILVAYSRGDRLLSIAGMNAGTRVMMMRKHVLDGVPVDSLEVAA</sequence>
<dbReference type="InterPro" id="IPR016156">
    <property type="entry name" value="FAD/NAD-linked_Rdtase_dimer_sf"/>
</dbReference>
<dbReference type="PANTHER" id="PTHR43557:SF2">
    <property type="entry name" value="RIESKE DOMAIN-CONTAINING PROTEIN-RELATED"/>
    <property type="match status" value="1"/>
</dbReference>
<evidence type="ECO:0000313" key="8">
    <source>
        <dbReference type="Proteomes" id="UP001321543"/>
    </source>
</evidence>
<dbReference type="RefSeq" id="WP_286299330.1">
    <property type="nucleotide sequence ID" value="NZ_AP027728.1"/>
</dbReference>
<dbReference type="Gene3D" id="3.30.390.30">
    <property type="match status" value="1"/>
</dbReference>
<reference evidence="8" key="1">
    <citation type="journal article" date="2019" name="Int. J. Syst. Evol. Microbiol.">
        <title>The Global Catalogue of Microorganisms (GCM) 10K type strain sequencing project: providing services to taxonomists for standard genome sequencing and annotation.</title>
        <authorList>
            <consortium name="The Broad Institute Genomics Platform"/>
            <consortium name="The Broad Institute Genome Sequencing Center for Infectious Disease"/>
            <person name="Wu L."/>
            <person name="Ma J."/>
        </authorList>
    </citation>
    <scope>NUCLEOTIDE SEQUENCE [LARGE SCALE GENOMIC DNA]</scope>
    <source>
        <strain evidence="8">NBRC 106310</strain>
    </source>
</reference>
<keyword evidence="8" id="KW-1185">Reference proteome</keyword>
<dbReference type="InterPro" id="IPR023753">
    <property type="entry name" value="FAD/NAD-binding_dom"/>
</dbReference>
<protein>
    <submittedName>
        <fullName evidence="7">Ferredoxin reductase</fullName>
    </submittedName>
</protein>
<name>A0ABM8FUE0_9MICO</name>
<dbReference type="EMBL" id="AP027728">
    <property type="protein sequence ID" value="BDZ39301.1"/>
    <property type="molecule type" value="Genomic_DNA"/>
</dbReference>
<dbReference type="PRINTS" id="PR00411">
    <property type="entry name" value="PNDRDTASEI"/>
</dbReference>
<dbReference type="PRINTS" id="PR00368">
    <property type="entry name" value="FADPNR"/>
</dbReference>
<feature type="domain" description="FAD/NAD(P)-binding" evidence="5">
    <location>
        <begin position="3"/>
        <end position="304"/>
    </location>
</feature>
<accession>A0ABM8FUE0</accession>
<dbReference type="Pfam" id="PF14759">
    <property type="entry name" value="Reductase_C"/>
    <property type="match status" value="1"/>
</dbReference>
<feature type="domain" description="Reductase C-terminal" evidence="6">
    <location>
        <begin position="325"/>
        <end position="397"/>
    </location>
</feature>
<evidence type="ECO:0000256" key="3">
    <source>
        <dbReference type="ARBA" id="ARBA00022827"/>
    </source>
</evidence>
<dbReference type="InterPro" id="IPR028202">
    <property type="entry name" value="Reductase_C"/>
</dbReference>
<evidence type="ECO:0000259" key="6">
    <source>
        <dbReference type="Pfam" id="PF14759"/>
    </source>
</evidence>
<evidence type="ECO:0000259" key="5">
    <source>
        <dbReference type="Pfam" id="PF07992"/>
    </source>
</evidence>
<dbReference type="InterPro" id="IPR036188">
    <property type="entry name" value="FAD/NAD-bd_sf"/>
</dbReference>
<dbReference type="InterPro" id="IPR050446">
    <property type="entry name" value="FAD-oxidoreductase/Apoptosis"/>
</dbReference>
<evidence type="ECO:0000313" key="7">
    <source>
        <dbReference type="EMBL" id="BDZ39301.1"/>
    </source>
</evidence>
<keyword evidence="2" id="KW-0285">Flavoprotein</keyword>
<evidence type="ECO:0000256" key="4">
    <source>
        <dbReference type="ARBA" id="ARBA00023002"/>
    </source>
</evidence>
<evidence type="ECO:0000256" key="2">
    <source>
        <dbReference type="ARBA" id="ARBA00022630"/>
    </source>
</evidence>
<keyword evidence="4" id="KW-0560">Oxidoreductase</keyword>
<dbReference type="PANTHER" id="PTHR43557">
    <property type="entry name" value="APOPTOSIS-INDUCING FACTOR 1"/>
    <property type="match status" value="1"/>
</dbReference>
<dbReference type="SUPFAM" id="SSF55424">
    <property type="entry name" value="FAD/NAD-linked reductases, dimerisation (C-terminal) domain"/>
    <property type="match status" value="1"/>
</dbReference>
<dbReference type="Proteomes" id="UP001321543">
    <property type="component" value="Chromosome"/>
</dbReference>
<evidence type="ECO:0000256" key="1">
    <source>
        <dbReference type="ARBA" id="ARBA00001974"/>
    </source>
</evidence>
<dbReference type="SUPFAM" id="SSF51905">
    <property type="entry name" value="FAD/NAD(P)-binding domain"/>
    <property type="match status" value="1"/>
</dbReference>
<proteinExistence type="predicted"/>
<comment type="cofactor">
    <cofactor evidence="1">
        <name>FAD</name>
        <dbReference type="ChEBI" id="CHEBI:57692"/>
    </cofactor>
</comment>
<dbReference type="Gene3D" id="3.50.50.60">
    <property type="entry name" value="FAD/NAD(P)-binding domain"/>
    <property type="match status" value="2"/>
</dbReference>
<dbReference type="Pfam" id="PF07992">
    <property type="entry name" value="Pyr_redox_2"/>
    <property type="match status" value="1"/>
</dbReference>
<keyword evidence="3" id="KW-0274">FAD</keyword>